<name>A0ABQ4R4M5_9HYPH</name>
<feature type="region of interest" description="Disordered" evidence="1">
    <location>
        <begin position="348"/>
        <end position="391"/>
    </location>
</feature>
<sequence length="391" mass="40013">MDHAAVGLDLAAAAEEVVDRQLPHLGRHRLGLVGAGGPHGLEVVLHRGVGAGLDHARHLAEAGHVALGEAAGLVVEVPVVALGQHDALGGLEADAVHLGQREQERGEALPALHDAELRRLLDRVRGVEAGIRQPDDLGARALGLEQERGEVLGAERVAHAAHDLAALGLDVLAGVGLERGAEGVVGGEEEPGVAAGLDQGAAGADREGVGVVGPVEAVGRALLAGEVRGGGAVHDGDLLLLPRQALHGERHRGGRQLHDGVDLVGVVPLARDVRGDVGLVLVVGVDDLDRRVQHLAAEILDRHPGGLDGAATAEIGVDARLVVEDADLHHAVGDALLALRLRLRGEGEGQAGGQRGRAGERPGQSCHAILPGPSRRPFSSRSGRTYGRAGG</sequence>
<accession>A0ABQ4R4M5</accession>
<dbReference type="Proteomes" id="UP001055167">
    <property type="component" value="Unassembled WGS sequence"/>
</dbReference>
<proteinExistence type="predicted"/>
<organism evidence="2 3">
    <name type="scientific">Methylobacterium crusticola</name>
    <dbReference type="NCBI Taxonomy" id="1697972"/>
    <lineage>
        <taxon>Bacteria</taxon>
        <taxon>Pseudomonadati</taxon>
        <taxon>Pseudomonadota</taxon>
        <taxon>Alphaproteobacteria</taxon>
        <taxon>Hyphomicrobiales</taxon>
        <taxon>Methylobacteriaceae</taxon>
        <taxon>Methylobacterium</taxon>
    </lineage>
</organism>
<reference evidence="2" key="1">
    <citation type="journal article" date="2021" name="Front. Microbiol.">
        <title>Comprehensive Comparative Genomics and Phenotyping of Methylobacterium Species.</title>
        <authorList>
            <person name="Alessa O."/>
            <person name="Ogura Y."/>
            <person name="Fujitani Y."/>
            <person name="Takami H."/>
            <person name="Hayashi T."/>
            <person name="Sahin N."/>
            <person name="Tani A."/>
        </authorList>
    </citation>
    <scope>NUCLEOTIDE SEQUENCE</scope>
    <source>
        <strain evidence="2">KCTC 52305</strain>
    </source>
</reference>
<reference evidence="2" key="2">
    <citation type="submission" date="2021-08" db="EMBL/GenBank/DDBJ databases">
        <authorList>
            <person name="Tani A."/>
            <person name="Ola A."/>
            <person name="Ogura Y."/>
            <person name="Katsura K."/>
            <person name="Hayashi T."/>
        </authorList>
    </citation>
    <scope>NUCLEOTIDE SEQUENCE</scope>
    <source>
        <strain evidence="2">KCTC 52305</strain>
    </source>
</reference>
<evidence type="ECO:0000313" key="2">
    <source>
        <dbReference type="EMBL" id="GJD52643.1"/>
    </source>
</evidence>
<evidence type="ECO:0000256" key="1">
    <source>
        <dbReference type="SAM" id="MobiDB-lite"/>
    </source>
</evidence>
<keyword evidence="3" id="KW-1185">Reference proteome</keyword>
<evidence type="ECO:0000313" key="3">
    <source>
        <dbReference type="Proteomes" id="UP001055167"/>
    </source>
</evidence>
<dbReference type="EMBL" id="BPQH01000020">
    <property type="protein sequence ID" value="GJD52643.1"/>
    <property type="molecule type" value="Genomic_DNA"/>
</dbReference>
<gene>
    <name evidence="2" type="ORF">OPKNFCMD_5409</name>
</gene>
<feature type="compositionally biased region" description="Low complexity" evidence="1">
    <location>
        <begin position="371"/>
        <end position="384"/>
    </location>
</feature>
<protein>
    <submittedName>
        <fullName evidence="2">Uncharacterized protein</fullName>
    </submittedName>
</protein>
<comment type="caution">
    <text evidence="2">The sequence shown here is derived from an EMBL/GenBank/DDBJ whole genome shotgun (WGS) entry which is preliminary data.</text>
</comment>